<feature type="non-terminal residue" evidence="2">
    <location>
        <position position="51"/>
    </location>
</feature>
<dbReference type="AlphaFoldDB" id="A0A0B7BLU7"/>
<accession>A0A0B7BLU7</accession>
<evidence type="ECO:0000313" key="1">
    <source>
        <dbReference type="EMBL" id="CEK93899.1"/>
    </source>
</evidence>
<reference evidence="2" key="1">
    <citation type="submission" date="2014-12" db="EMBL/GenBank/DDBJ databases">
        <title>Insight into the proteome of Arion vulgaris.</title>
        <authorList>
            <person name="Aradska J."/>
            <person name="Bulat T."/>
            <person name="Smidak R."/>
            <person name="Sarate P."/>
            <person name="Gangsoo J."/>
            <person name="Sialana F."/>
            <person name="Bilban M."/>
            <person name="Lubec G."/>
        </authorList>
    </citation>
    <scope>NUCLEOTIDE SEQUENCE</scope>
    <source>
        <tissue evidence="2">Skin</tissue>
    </source>
</reference>
<name>A0A0B7BLU7_9EUPU</name>
<dbReference type="EMBL" id="HACG01047034">
    <property type="protein sequence ID" value="CEK93899.1"/>
    <property type="molecule type" value="Transcribed_RNA"/>
</dbReference>
<evidence type="ECO:0000313" key="2">
    <source>
        <dbReference type="EMBL" id="CEK93903.1"/>
    </source>
</evidence>
<dbReference type="EMBL" id="HACG01047038">
    <property type="protein sequence ID" value="CEK93903.1"/>
    <property type="molecule type" value="Transcribed_RNA"/>
</dbReference>
<gene>
    <name evidence="2" type="primary">ORF197811</name>
    <name evidence="1" type="synonym">ORF197797</name>
</gene>
<proteinExistence type="predicted"/>
<protein>
    <submittedName>
        <fullName evidence="2">Uncharacterized protein</fullName>
    </submittedName>
</protein>
<organism evidence="2">
    <name type="scientific">Arion vulgaris</name>
    <dbReference type="NCBI Taxonomy" id="1028688"/>
    <lineage>
        <taxon>Eukaryota</taxon>
        <taxon>Metazoa</taxon>
        <taxon>Spiralia</taxon>
        <taxon>Lophotrochozoa</taxon>
        <taxon>Mollusca</taxon>
        <taxon>Gastropoda</taxon>
        <taxon>Heterobranchia</taxon>
        <taxon>Euthyneura</taxon>
        <taxon>Panpulmonata</taxon>
        <taxon>Eupulmonata</taxon>
        <taxon>Stylommatophora</taxon>
        <taxon>Helicina</taxon>
        <taxon>Arionoidea</taxon>
        <taxon>Arionidae</taxon>
        <taxon>Arion</taxon>
    </lineage>
</organism>
<sequence>MVNSKLGNKYSSYCLTVNKYGQIFHRVMHVWEQMYERNKAMCIYGDRCKKG</sequence>